<accession>A0A149QSP4</accession>
<dbReference type="PATRIC" id="fig|442.7.peg.3436"/>
<proteinExistence type="predicted"/>
<comment type="caution">
    <text evidence="1">The sequence shown here is derived from an EMBL/GenBank/DDBJ whole genome shotgun (WGS) entry which is preliminary data.</text>
</comment>
<protein>
    <submittedName>
        <fullName evidence="1">Uncharacterized protein</fullName>
    </submittedName>
</protein>
<dbReference type="EMBL" id="LHZB01000118">
    <property type="protein sequence ID" value="KXV00137.1"/>
    <property type="molecule type" value="Genomic_DNA"/>
</dbReference>
<gene>
    <name evidence="1" type="ORF">AD929_13095</name>
</gene>
<organism evidence="1 2">
    <name type="scientific">Gluconobacter potus</name>
    <dbReference type="NCBI Taxonomy" id="2724927"/>
    <lineage>
        <taxon>Bacteria</taxon>
        <taxon>Pseudomonadati</taxon>
        <taxon>Pseudomonadota</taxon>
        <taxon>Alphaproteobacteria</taxon>
        <taxon>Acetobacterales</taxon>
        <taxon>Acetobacteraceae</taxon>
        <taxon>Gluconobacter</taxon>
    </lineage>
</organism>
<name>A0A149QSP4_9PROT</name>
<sequence>MMREGSTMSSRRQTKRVQDQLDFDHPFLRWFAAHVRMNAGTFYKGEFFVTPLASRQFALGIDDTGRTVLGIMEHTVEAFEAPVVWESASLVRNVRGSDWVVLKAGAFTEADEASPGRLWLPVSSGLLNGWANLEDGERLGLSPMRRINGTLTLVDSEPFCEIPLTLNGNWSDILETSENAADTEKGS</sequence>
<evidence type="ECO:0000313" key="1">
    <source>
        <dbReference type="EMBL" id="KXV00137.1"/>
    </source>
</evidence>
<reference evidence="1 2" key="1">
    <citation type="submission" date="2015-06" db="EMBL/GenBank/DDBJ databases">
        <title>Improved classification and identification of acetic acid bacteria using matrix-assisted laser desorption/ionization time-of-flight mass spectrometry; Gluconobacter nephelii and Gluconobacter uchimurae are later heterotypic synonyms of Gluconobacter japonicus and Gluconobacter oxydans, respectively.</title>
        <authorList>
            <person name="Li L."/>
            <person name="Cleenwerck I."/>
            <person name="De Vuyst L."/>
            <person name="Vandamme P."/>
        </authorList>
    </citation>
    <scope>NUCLEOTIDE SEQUENCE [LARGE SCALE GENOMIC DNA]</scope>
    <source>
        <strain evidence="1 2">LMG 1764</strain>
    </source>
</reference>
<evidence type="ECO:0000313" key="2">
    <source>
        <dbReference type="Proteomes" id="UP000075573"/>
    </source>
</evidence>
<dbReference type="Proteomes" id="UP000075573">
    <property type="component" value="Unassembled WGS sequence"/>
</dbReference>
<dbReference type="AlphaFoldDB" id="A0A149QSP4"/>